<proteinExistence type="inferred from homology"/>
<evidence type="ECO:0000256" key="2">
    <source>
        <dbReference type="ARBA" id="ARBA00009082"/>
    </source>
</evidence>
<protein>
    <recommendedName>
        <fullName evidence="3">Transmembrane protein 231</fullName>
    </recommendedName>
</protein>
<evidence type="ECO:0000256" key="3">
    <source>
        <dbReference type="ARBA" id="ARBA00015087"/>
    </source>
</evidence>
<evidence type="ECO:0000256" key="7">
    <source>
        <dbReference type="ARBA" id="ARBA00023069"/>
    </source>
</evidence>
<evidence type="ECO:0000256" key="12">
    <source>
        <dbReference type="SAM" id="Phobius"/>
    </source>
</evidence>
<dbReference type="GO" id="GO:0035869">
    <property type="term" value="C:ciliary transition zone"/>
    <property type="evidence" value="ECO:0007669"/>
    <property type="project" value="TreeGrafter"/>
</dbReference>
<comment type="subcellular location">
    <subcellularLocation>
        <location evidence="1">Cell projection</location>
        <location evidence="1">Cilium membrane</location>
        <topology evidence="1">Multi-pass membrane protein</topology>
    </subcellularLocation>
</comment>
<name>A0AAV2T776_CALDB</name>
<dbReference type="PANTHER" id="PTHR14605:SF1">
    <property type="entry name" value="TRANSMEMBRANE PROTEIN 231"/>
    <property type="match status" value="1"/>
</dbReference>
<sequence>MVVFQIYSCSINREIFAPVCHVATLFSIALSISTLFVPFLIAYRSGGFWQQDLTYFEQPSVRFSRQIYCELSGPSGVNTWSTFTDLNSQMVHTLSVPRMTVIEQDEDGDGLNDKMNLRLEFPDIENITRAYVLLLFHLELRDKAKLFMKAPVTVEHEVPSALAGNYFYQVGSLVLYQSHPLIQNLLDNQYNNSIFDEQRHSIHDAQPYSVHSFLSKREVSVSLDNQHTLWLPGSSGSDDPTVLNITVLYSPLKVWTHPSFWYMIWWGWIQYFPILLAAMFIFDRIKAFVFENNVILGCCVKRDPITATDKFIVH</sequence>
<dbReference type="EMBL" id="CAXLJL010000123">
    <property type="protein sequence ID" value="CAL5132273.1"/>
    <property type="molecule type" value="Genomic_DNA"/>
</dbReference>
<keyword evidence="9" id="KW-0325">Glycoprotein</keyword>
<dbReference type="PANTHER" id="PTHR14605">
    <property type="entry name" value="CHST5 PROTEIN"/>
    <property type="match status" value="1"/>
</dbReference>
<dbReference type="Proteomes" id="UP001497525">
    <property type="component" value="Unassembled WGS sequence"/>
</dbReference>
<keyword evidence="8 12" id="KW-0472">Membrane</keyword>
<accession>A0AAV2T776</accession>
<comment type="caution">
    <text evidence="13">The sequence shown here is derived from an EMBL/GenBank/DDBJ whole genome shotgun (WGS) entry which is preliminary data.</text>
</comment>
<dbReference type="GO" id="GO:0032880">
    <property type="term" value="P:regulation of protein localization"/>
    <property type="evidence" value="ECO:0007669"/>
    <property type="project" value="TreeGrafter"/>
</dbReference>
<keyword evidence="4" id="KW-1003">Cell membrane</keyword>
<evidence type="ECO:0000313" key="13">
    <source>
        <dbReference type="EMBL" id="CAL5132273.1"/>
    </source>
</evidence>
<evidence type="ECO:0000256" key="4">
    <source>
        <dbReference type="ARBA" id="ARBA00022475"/>
    </source>
</evidence>
<keyword evidence="10" id="KW-0966">Cell projection</keyword>
<reference evidence="13" key="1">
    <citation type="submission" date="2024-06" db="EMBL/GenBank/DDBJ databases">
        <authorList>
            <person name="Liu X."/>
            <person name="Lenzi L."/>
            <person name="Haldenby T S."/>
            <person name="Uol C."/>
        </authorList>
    </citation>
    <scope>NUCLEOTIDE SEQUENCE</scope>
</reference>
<organism evidence="13 14">
    <name type="scientific">Calicophoron daubneyi</name>
    <name type="common">Rumen fluke</name>
    <name type="synonym">Paramphistomum daubneyi</name>
    <dbReference type="NCBI Taxonomy" id="300641"/>
    <lineage>
        <taxon>Eukaryota</taxon>
        <taxon>Metazoa</taxon>
        <taxon>Spiralia</taxon>
        <taxon>Lophotrochozoa</taxon>
        <taxon>Platyhelminthes</taxon>
        <taxon>Trematoda</taxon>
        <taxon>Digenea</taxon>
        <taxon>Plagiorchiida</taxon>
        <taxon>Pronocephalata</taxon>
        <taxon>Paramphistomoidea</taxon>
        <taxon>Paramphistomidae</taxon>
        <taxon>Calicophoron</taxon>
    </lineage>
</organism>
<dbReference type="GO" id="GO:0060271">
    <property type="term" value="P:cilium assembly"/>
    <property type="evidence" value="ECO:0007669"/>
    <property type="project" value="TreeGrafter"/>
</dbReference>
<keyword evidence="5 12" id="KW-0812">Transmembrane</keyword>
<evidence type="ECO:0000256" key="9">
    <source>
        <dbReference type="ARBA" id="ARBA00023180"/>
    </source>
</evidence>
<evidence type="ECO:0000256" key="8">
    <source>
        <dbReference type="ARBA" id="ARBA00023136"/>
    </source>
</evidence>
<evidence type="ECO:0000256" key="6">
    <source>
        <dbReference type="ARBA" id="ARBA00022989"/>
    </source>
</evidence>
<dbReference type="Pfam" id="PF10149">
    <property type="entry name" value="TM231"/>
    <property type="match status" value="1"/>
</dbReference>
<evidence type="ECO:0000256" key="10">
    <source>
        <dbReference type="ARBA" id="ARBA00023273"/>
    </source>
</evidence>
<comment type="function">
    <text evidence="11">Transmembrane component of the tectonic-like complex, a complex localized at the transition zone of primary cilia and acting as a barrier that prevents diffusion of transmembrane proteins between the cilia and plasma membranes. Required for ciliogenesis and sonic hedgehog/SHH signaling.</text>
</comment>
<dbReference type="GO" id="GO:0060170">
    <property type="term" value="C:ciliary membrane"/>
    <property type="evidence" value="ECO:0007669"/>
    <property type="project" value="UniProtKB-SubCell"/>
</dbReference>
<dbReference type="AlphaFoldDB" id="A0AAV2T776"/>
<evidence type="ECO:0000256" key="1">
    <source>
        <dbReference type="ARBA" id="ARBA00004272"/>
    </source>
</evidence>
<gene>
    <name evidence="13" type="ORF">CDAUBV1_LOCUS5113</name>
</gene>
<keyword evidence="7" id="KW-0969">Cilium</keyword>
<dbReference type="InterPro" id="IPR019306">
    <property type="entry name" value="TMEM231"/>
</dbReference>
<comment type="similarity">
    <text evidence="2">Belongs to the TMEM231 family.</text>
</comment>
<evidence type="ECO:0000256" key="5">
    <source>
        <dbReference type="ARBA" id="ARBA00022692"/>
    </source>
</evidence>
<evidence type="ECO:0000313" key="14">
    <source>
        <dbReference type="Proteomes" id="UP001497525"/>
    </source>
</evidence>
<feature type="transmembrane region" description="Helical" evidence="12">
    <location>
        <begin position="260"/>
        <end position="282"/>
    </location>
</feature>
<feature type="transmembrane region" description="Helical" evidence="12">
    <location>
        <begin position="15"/>
        <end position="41"/>
    </location>
</feature>
<evidence type="ECO:0000256" key="11">
    <source>
        <dbReference type="ARBA" id="ARBA00024803"/>
    </source>
</evidence>
<keyword evidence="6 12" id="KW-1133">Transmembrane helix</keyword>